<dbReference type="InterPro" id="IPR001387">
    <property type="entry name" value="Cro/C1-type_HTH"/>
</dbReference>
<protein>
    <submittedName>
        <fullName evidence="2">Similar to transcription regulator</fullName>
    </submittedName>
</protein>
<dbReference type="InParanoid" id="Q7UEF7"/>
<dbReference type="Gene3D" id="1.10.260.40">
    <property type="entry name" value="lambda repressor-like DNA-binding domains"/>
    <property type="match status" value="1"/>
</dbReference>
<dbReference type="PATRIC" id="fig|243090.15.peg.5509"/>
<dbReference type="AlphaFoldDB" id="Q7UEF7"/>
<proteinExistence type="predicted"/>
<dbReference type="Pfam" id="PF01381">
    <property type="entry name" value="HTH_3"/>
    <property type="match status" value="1"/>
</dbReference>
<reference evidence="2 3" key="1">
    <citation type="journal article" date="2003" name="Proc. Natl. Acad. Sci. U.S.A.">
        <title>Complete genome sequence of the marine planctomycete Pirellula sp. strain 1.</title>
        <authorList>
            <person name="Gloeckner F.O."/>
            <person name="Kube M."/>
            <person name="Bauer M."/>
            <person name="Teeling H."/>
            <person name="Lombardot T."/>
            <person name="Ludwig W."/>
            <person name="Gade D."/>
            <person name="Beck A."/>
            <person name="Borzym K."/>
            <person name="Heitmann K."/>
            <person name="Rabus R."/>
            <person name="Schlesner H."/>
            <person name="Amann R."/>
            <person name="Reinhardt R."/>
        </authorList>
    </citation>
    <scope>NUCLEOTIDE SEQUENCE [LARGE SCALE GENOMIC DNA]</scope>
    <source>
        <strain evidence="3">DSM 10527 / NCIMB 13988 / SH1</strain>
    </source>
</reference>
<evidence type="ECO:0000313" key="3">
    <source>
        <dbReference type="Proteomes" id="UP000001025"/>
    </source>
</evidence>
<evidence type="ECO:0000259" key="1">
    <source>
        <dbReference type="PROSITE" id="PS50943"/>
    </source>
</evidence>
<evidence type="ECO:0000313" key="2">
    <source>
        <dbReference type="EMBL" id="CAD79079.1"/>
    </source>
</evidence>
<dbReference type="RefSeq" id="WP_011123223.1">
    <property type="nucleotide sequence ID" value="NC_005027.1"/>
</dbReference>
<dbReference type="HOGENOM" id="CLU_1480902_0_0_0"/>
<dbReference type="PROSITE" id="PS50943">
    <property type="entry name" value="HTH_CROC1"/>
    <property type="match status" value="1"/>
</dbReference>
<accession>Q7UEF7</accession>
<feature type="domain" description="HTH cro/C1-type" evidence="1">
    <location>
        <begin position="75"/>
        <end position="130"/>
    </location>
</feature>
<dbReference type="EnsemblBacteria" id="CAD79079">
    <property type="protein sequence ID" value="CAD79079"/>
    <property type="gene ID" value="RB11366"/>
</dbReference>
<dbReference type="STRING" id="243090.RB11366"/>
<dbReference type="InterPro" id="IPR010982">
    <property type="entry name" value="Lambda_DNA-bd_dom_sf"/>
</dbReference>
<dbReference type="EMBL" id="BX294153">
    <property type="protein sequence ID" value="CAD79079.1"/>
    <property type="molecule type" value="Genomic_DNA"/>
</dbReference>
<organism evidence="2 3">
    <name type="scientific">Rhodopirellula baltica (strain DSM 10527 / NCIMB 13988 / SH1)</name>
    <dbReference type="NCBI Taxonomy" id="243090"/>
    <lineage>
        <taxon>Bacteria</taxon>
        <taxon>Pseudomonadati</taxon>
        <taxon>Planctomycetota</taxon>
        <taxon>Planctomycetia</taxon>
        <taxon>Pirellulales</taxon>
        <taxon>Pirellulaceae</taxon>
        <taxon>Rhodopirellula</taxon>
    </lineage>
</organism>
<dbReference type="eggNOG" id="COG1396">
    <property type="taxonomic scope" value="Bacteria"/>
</dbReference>
<keyword evidence="3" id="KW-1185">Reference proteome</keyword>
<sequence length="182" mass="20384">MGDCLGLGTRDIIIAVFSVRYTSRVGGSCFCGFLEEKVVDGDCHALDAVDFGRRFGREACAMKKARGAKSFGAVLREKRTAKKITLRKFAEMIGVSATYLSQVEQDHFAPPTADRVTKIAELLGEDSDEWIRLADRVPDDVDVMVRQHPKDMPELMRLATGLSPEQFETIKEQIRKMKKRGK</sequence>
<dbReference type="SUPFAM" id="SSF47413">
    <property type="entry name" value="lambda repressor-like DNA-binding domains"/>
    <property type="match status" value="1"/>
</dbReference>
<name>Q7UEF7_RHOBA</name>
<dbReference type="SMART" id="SM00530">
    <property type="entry name" value="HTH_XRE"/>
    <property type="match status" value="1"/>
</dbReference>
<dbReference type="OrthoDB" id="288015at2"/>
<gene>
    <name evidence="2" type="ordered locus">RB11366</name>
</gene>
<dbReference type="CDD" id="cd00093">
    <property type="entry name" value="HTH_XRE"/>
    <property type="match status" value="1"/>
</dbReference>
<dbReference type="Proteomes" id="UP000001025">
    <property type="component" value="Chromosome"/>
</dbReference>
<dbReference type="KEGG" id="rba:RB11366"/>
<dbReference type="GO" id="GO:0003677">
    <property type="term" value="F:DNA binding"/>
    <property type="evidence" value="ECO:0007669"/>
    <property type="project" value="InterPro"/>
</dbReference>